<evidence type="ECO:0000259" key="1">
    <source>
        <dbReference type="PROSITE" id="PS50263"/>
    </source>
</evidence>
<dbReference type="PANTHER" id="PTHR23088:SF50">
    <property type="entry name" value="HYDROLASE YHCX"/>
    <property type="match status" value="1"/>
</dbReference>
<proteinExistence type="predicted"/>
<dbReference type="AlphaFoldDB" id="A0A841I391"/>
<dbReference type="Pfam" id="PF00795">
    <property type="entry name" value="CN_hydrolase"/>
    <property type="match status" value="1"/>
</dbReference>
<dbReference type="PROSITE" id="PS50263">
    <property type="entry name" value="CN_HYDROLASE"/>
    <property type="match status" value="1"/>
</dbReference>
<reference evidence="2 3" key="1">
    <citation type="submission" date="2020-08" db="EMBL/GenBank/DDBJ databases">
        <title>Genomic Encyclopedia of Type Strains, Phase IV (KMG-IV): sequencing the most valuable type-strain genomes for metagenomic binning, comparative biology and taxonomic classification.</title>
        <authorList>
            <person name="Goeker M."/>
        </authorList>
    </citation>
    <scope>NUCLEOTIDE SEQUENCE [LARGE SCALE GENOMIC DNA]</scope>
    <source>
        <strain evidence="2 3">DSM 21458</strain>
    </source>
</reference>
<feature type="domain" description="CN hydrolase" evidence="1">
    <location>
        <begin position="6"/>
        <end position="265"/>
    </location>
</feature>
<dbReference type="CDD" id="cd07574">
    <property type="entry name" value="nitrilase_Rim1_like"/>
    <property type="match status" value="1"/>
</dbReference>
<gene>
    <name evidence="2" type="ORF">HNR42_001819</name>
</gene>
<accession>A0A841I391</accession>
<keyword evidence="2" id="KW-0378">Hydrolase</keyword>
<name>A0A841I391_9DEIO</name>
<comment type="caution">
    <text evidence="2">The sequence shown here is derived from an EMBL/GenBank/DDBJ whole genome shotgun (WGS) entry which is preliminary data.</text>
</comment>
<dbReference type="InterPro" id="IPR036526">
    <property type="entry name" value="C-N_Hydrolase_sf"/>
</dbReference>
<dbReference type="PANTHER" id="PTHR23088">
    <property type="entry name" value="NITRILASE-RELATED"/>
    <property type="match status" value="1"/>
</dbReference>
<dbReference type="InterPro" id="IPR003010">
    <property type="entry name" value="C-N_Hydrolase"/>
</dbReference>
<dbReference type="Proteomes" id="UP000569951">
    <property type="component" value="Unassembled WGS sequence"/>
</dbReference>
<dbReference type="EMBL" id="JACHHG010000006">
    <property type="protein sequence ID" value="MBB6098385.1"/>
    <property type="molecule type" value="Genomic_DNA"/>
</dbReference>
<evidence type="ECO:0000313" key="3">
    <source>
        <dbReference type="Proteomes" id="UP000569951"/>
    </source>
</evidence>
<keyword evidence="3" id="KW-1185">Reference proteome</keyword>
<dbReference type="GO" id="GO:0016787">
    <property type="term" value="F:hydrolase activity"/>
    <property type="evidence" value="ECO:0007669"/>
    <property type="project" value="UniProtKB-KW"/>
</dbReference>
<sequence length="306" mass="33775">MTRTPFRLAAAQYEVSYLESWEAYAAKLAAWTAEAAGAGARLLVFPEYAPMELASLFAPEVQANVPAQFPLLQDLLPAYLELHRELARRHDVYLLAGSFPEELGGGRYVNRAYLFDPSGERRYQDKQIMTRFENEQWGILPNPGLKVFETDLGRVGVNICYDSEFPLLARAQVEAGAELILVPSCTDTLAGYHRVRTGSRARALENQCYVVQSPLVGTAAWSEAIDINVGAAGVYTPVDRGFPANGVLVEGELNAARWVYAEIDLDALAQAREDGQVFNHRDWPRQTAAVDAGVRLEAAPREQTVS</sequence>
<dbReference type="RefSeq" id="WP_183986773.1">
    <property type="nucleotide sequence ID" value="NZ_JACHHG010000006.1"/>
</dbReference>
<organism evidence="2 3">
    <name type="scientific">Deinobacterium chartae</name>
    <dbReference type="NCBI Taxonomy" id="521158"/>
    <lineage>
        <taxon>Bacteria</taxon>
        <taxon>Thermotogati</taxon>
        <taxon>Deinococcota</taxon>
        <taxon>Deinococci</taxon>
        <taxon>Deinococcales</taxon>
        <taxon>Deinococcaceae</taxon>
        <taxon>Deinobacterium</taxon>
    </lineage>
</organism>
<dbReference type="Gene3D" id="3.60.110.10">
    <property type="entry name" value="Carbon-nitrogen hydrolase"/>
    <property type="match status" value="1"/>
</dbReference>
<protein>
    <submittedName>
        <fullName evidence="2">Putative amidohydrolase</fullName>
    </submittedName>
</protein>
<dbReference type="SUPFAM" id="SSF56317">
    <property type="entry name" value="Carbon-nitrogen hydrolase"/>
    <property type="match status" value="1"/>
</dbReference>
<evidence type="ECO:0000313" key="2">
    <source>
        <dbReference type="EMBL" id="MBB6098385.1"/>
    </source>
</evidence>